<feature type="transmembrane region" description="Helical" evidence="5">
    <location>
        <begin position="186"/>
        <end position="204"/>
    </location>
</feature>
<proteinExistence type="predicted"/>
<feature type="transmembrane region" description="Helical" evidence="5">
    <location>
        <begin position="256"/>
        <end position="276"/>
    </location>
</feature>
<name>A0A1U6J1D0_9CLOT</name>
<evidence type="ECO:0000256" key="2">
    <source>
        <dbReference type="ARBA" id="ARBA00022692"/>
    </source>
</evidence>
<organism evidence="7 8">
    <name type="scientific">Clostridium chauvoei JF4335</name>
    <dbReference type="NCBI Taxonomy" id="1351755"/>
    <lineage>
        <taxon>Bacteria</taxon>
        <taxon>Bacillati</taxon>
        <taxon>Bacillota</taxon>
        <taxon>Clostridia</taxon>
        <taxon>Eubacteriales</taxon>
        <taxon>Clostridiaceae</taxon>
        <taxon>Clostridium</taxon>
    </lineage>
</organism>
<dbReference type="GO" id="GO:0016020">
    <property type="term" value="C:membrane"/>
    <property type="evidence" value="ECO:0007669"/>
    <property type="project" value="UniProtKB-SubCell"/>
</dbReference>
<protein>
    <submittedName>
        <fullName evidence="7">Putative O-antigen polymerase family protein</fullName>
    </submittedName>
</protein>
<feature type="domain" description="O-antigen ligase-related" evidence="6">
    <location>
        <begin position="218"/>
        <end position="356"/>
    </location>
</feature>
<dbReference type="RefSeq" id="WP_079481141.1">
    <property type="nucleotide sequence ID" value="NZ_CBML010000006.1"/>
</dbReference>
<evidence type="ECO:0000313" key="8">
    <source>
        <dbReference type="Proteomes" id="UP000190476"/>
    </source>
</evidence>
<feature type="transmembrane region" description="Helical" evidence="5">
    <location>
        <begin position="232"/>
        <end position="249"/>
    </location>
</feature>
<dbReference type="OrthoDB" id="1951079at2"/>
<feature type="transmembrane region" description="Helical" evidence="5">
    <location>
        <begin position="104"/>
        <end position="121"/>
    </location>
</feature>
<dbReference type="AlphaFoldDB" id="A0A1U6J1D0"/>
<evidence type="ECO:0000256" key="5">
    <source>
        <dbReference type="SAM" id="Phobius"/>
    </source>
</evidence>
<feature type="transmembrane region" description="Helical" evidence="5">
    <location>
        <begin position="133"/>
        <end position="153"/>
    </location>
</feature>
<evidence type="ECO:0000256" key="1">
    <source>
        <dbReference type="ARBA" id="ARBA00004141"/>
    </source>
</evidence>
<dbReference type="STRING" id="1351755.CCH01_05850"/>
<keyword evidence="2 5" id="KW-0812">Transmembrane</keyword>
<feature type="transmembrane region" description="Helical" evidence="5">
    <location>
        <begin position="341"/>
        <end position="367"/>
    </location>
</feature>
<dbReference type="InterPro" id="IPR007016">
    <property type="entry name" value="O-antigen_ligase-rel_domated"/>
</dbReference>
<accession>A0A1U6J1D0</accession>
<gene>
    <name evidence="7" type="ORF">CCH01_05850</name>
</gene>
<feature type="transmembrane region" description="Helical" evidence="5">
    <location>
        <begin position="79"/>
        <end position="98"/>
    </location>
</feature>
<comment type="subcellular location">
    <subcellularLocation>
        <location evidence="1">Membrane</location>
        <topology evidence="1">Multi-pass membrane protein</topology>
    </subcellularLocation>
</comment>
<dbReference type="Proteomes" id="UP000190476">
    <property type="component" value="Chromosome I"/>
</dbReference>
<evidence type="ECO:0000313" key="7">
    <source>
        <dbReference type="EMBL" id="SLK14066.1"/>
    </source>
</evidence>
<dbReference type="PANTHER" id="PTHR37422:SF17">
    <property type="entry name" value="O-ANTIGEN LIGASE"/>
    <property type="match status" value="1"/>
</dbReference>
<dbReference type="EMBL" id="LT799839">
    <property type="protein sequence ID" value="SLK14066.1"/>
    <property type="molecule type" value="Genomic_DNA"/>
</dbReference>
<dbReference type="GeneID" id="66300948"/>
<dbReference type="Pfam" id="PF04932">
    <property type="entry name" value="Wzy_C"/>
    <property type="match status" value="1"/>
</dbReference>
<reference evidence="8" key="1">
    <citation type="submission" date="2017-03" db="EMBL/GenBank/DDBJ databases">
        <authorList>
            <person name="Falquet L."/>
            <person name="Falquet L."/>
        </authorList>
    </citation>
    <scope>NUCLEOTIDE SEQUENCE [LARGE SCALE GENOMIC DNA]</scope>
</reference>
<keyword evidence="8" id="KW-1185">Reference proteome</keyword>
<dbReference type="PANTHER" id="PTHR37422">
    <property type="entry name" value="TEICHURONIC ACID BIOSYNTHESIS PROTEIN TUAE"/>
    <property type="match status" value="1"/>
</dbReference>
<evidence type="ECO:0000259" key="6">
    <source>
        <dbReference type="Pfam" id="PF04932"/>
    </source>
</evidence>
<keyword evidence="4 5" id="KW-0472">Membrane</keyword>
<sequence length="429" mass="48531">MNKWKGIIYFNVLILFSIFYTSSVVSIKGMLIFMAPIMIMTLIYAAICFLNEDIWKLLKNKKEKCFSKRLLEDNDNKEFIWIIVTMISYVIAGIISRGLGFRELYSVIIILIGICYVGNKISKYDLREILSSILLCFVVVSFIAGVFGLYCYINNTTVFIGESFYGIADYYTTGKVIISIMVNPNSYALLCAMSIMLSIILFVIKEKKVYKEFLIVNILLQTYNIMLTGSRNSILIIAVFIMSYFIFFFRSKYKKYAIILLVLLGVMGIAALKLGVLPEDSAFINKITNADFTSGRIAIWTAAINIIKSNLLFGVGIKNSNELIAQAMGNPTSELGTHNGYLGVMLANGIIVFLLIMAYIAYVIINSVKERKKLYGKDIEIKSLLICFLIAMLFANIPESLLFGDLNFPLITFWIMLVITKNYKEKNIG</sequence>
<feature type="transmembrane region" description="Helical" evidence="5">
    <location>
        <begin position="7"/>
        <end position="27"/>
    </location>
</feature>
<evidence type="ECO:0000256" key="4">
    <source>
        <dbReference type="ARBA" id="ARBA00023136"/>
    </source>
</evidence>
<dbReference type="InterPro" id="IPR051533">
    <property type="entry name" value="WaaL-like"/>
</dbReference>
<evidence type="ECO:0000256" key="3">
    <source>
        <dbReference type="ARBA" id="ARBA00022989"/>
    </source>
</evidence>
<feature type="transmembrane region" description="Helical" evidence="5">
    <location>
        <begin position="379"/>
        <end position="395"/>
    </location>
</feature>
<keyword evidence="3 5" id="KW-1133">Transmembrane helix</keyword>
<feature type="transmembrane region" description="Helical" evidence="5">
    <location>
        <begin position="33"/>
        <end position="58"/>
    </location>
</feature>